<comment type="caution">
    <text evidence="1">The sequence shown here is derived from an EMBL/GenBank/DDBJ whole genome shotgun (WGS) entry which is preliminary data.</text>
</comment>
<gene>
    <name evidence="1" type="ORF">LCGC14_0516760</name>
</gene>
<evidence type="ECO:0000313" key="1">
    <source>
        <dbReference type="EMBL" id="KKN61907.1"/>
    </source>
</evidence>
<feature type="non-terminal residue" evidence="1">
    <location>
        <position position="1"/>
    </location>
</feature>
<proteinExistence type="predicted"/>
<sequence length="143" mass="13474">AGAAAAAPPAAAAGAGAGGGLSSFLLGSSPQVVGQTAGITSGGVALPVTSAGSQGVLGGLGITAGAGAAPTIGSLGRAGRLGVEGIAIDRELGLLSRPGVPQQIPPPPPQELPLAVQASPLGNDPELIQLLIEAINNSRRGRA</sequence>
<accession>A0A0F9SI05</accession>
<name>A0A0F9SI05_9ZZZZ</name>
<protein>
    <submittedName>
        <fullName evidence="1">Uncharacterized protein</fullName>
    </submittedName>
</protein>
<organism evidence="1">
    <name type="scientific">marine sediment metagenome</name>
    <dbReference type="NCBI Taxonomy" id="412755"/>
    <lineage>
        <taxon>unclassified sequences</taxon>
        <taxon>metagenomes</taxon>
        <taxon>ecological metagenomes</taxon>
    </lineage>
</organism>
<reference evidence="1" key="1">
    <citation type="journal article" date="2015" name="Nature">
        <title>Complex archaea that bridge the gap between prokaryotes and eukaryotes.</title>
        <authorList>
            <person name="Spang A."/>
            <person name="Saw J.H."/>
            <person name="Jorgensen S.L."/>
            <person name="Zaremba-Niedzwiedzka K."/>
            <person name="Martijn J."/>
            <person name="Lind A.E."/>
            <person name="van Eijk R."/>
            <person name="Schleper C."/>
            <person name="Guy L."/>
            <person name="Ettema T.J."/>
        </authorList>
    </citation>
    <scope>NUCLEOTIDE SEQUENCE</scope>
</reference>
<dbReference type="EMBL" id="LAZR01000640">
    <property type="protein sequence ID" value="KKN61907.1"/>
    <property type="molecule type" value="Genomic_DNA"/>
</dbReference>
<dbReference type="AlphaFoldDB" id="A0A0F9SI05"/>